<dbReference type="EMBL" id="JELY01000688">
    <property type="protein sequence ID" value="KYF58503.1"/>
    <property type="molecule type" value="Genomic_DNA"/>
</dbReference>
<evidence type="ECO:0000313" key="1">
    <source>
        <dbReference type="EMBL" id="KYF58503.1"/>
    </source>
</evidence>
<dbReference type="AlphaFoldDB" id="A0A150PS70"/>
<accession>A0A150PS70</accession>
<sequence>MTAIGLMAGVALAGDMNLQKGDRSGRCTMSGGREWARLVVSKVDRVNEIVVCYREPFVSAVPPTPDDKSCYSIKDDFGCDIITH</sequence>
<dbReference type="Proteomes" id="UP000075420">
    <property type="component" value="Unassembled WGS sequence"/>
</dbReference>
<reference evidence="1 2" key="1">
    <citation type="submission" date="2014-02" db="EMBL/GenBank/DDBJ databases">
        <title>The small core and large imbalanced accessory genome model reveals a collaborative survival strategy of Sorangium cellulosum strains in nature.</title>
        <authorList>
            <person name="Han K."/>
            <person name="Peng R."/>
            <person name="Blom J."/>
            <person name="Li Y.-Z."/>
        </authorList>
    </citation>
    <scope>NUCLEOTIDE SEQUENCE [LARGE SCALE GENOMIC DNA]</scope>
    <source>
        <strain evidence="1 2">So0157-25</strain>
    </source>
</reference>
<organism evidence="1 2">
    <name type="scientific">Sorangium cellulosum</name>
    <name type="common">Polyangium cellulosum</name>
    <dbReference type="NCBI Taxonomy" id="56"/>
    <lineage>
        <taxon>Bacteria</taxon>
        <taxon>Pseudomonadati</taxon>
        <taxon>Myxococcota</taxon>
        <taxon>Polyangia</taxon>
        <taxon>Polyangiales</taxon>
        <taxon>Polyangiaceae</taxon>
        <taxon>Sorangium</taxon>
    </lineage>
</organism>
<protein>
    <submittedName>
        <fullName evidence="1">Uncharacterized protein</fullName>
    </submittedName>
</protein>
<evidence type="ECO:0000313" key="2">
    <source>
        <dbReference type="Proteomes" id="UP000075420"/>
    </source>
</evidence>
<comment type="caution">
    <text evidence="1">The sequence shown here is derived from an EMBL/GenBank/DDBJ whole genome shotgun (WGS) entry which is preliminary data.</text>
</comment>
<proteinExistence type="predicted"/>
<name>A0A150PS70_SORCE</name>
<gene>
    <name evidence="1" type="ORF">BE08_37930</name>
</gene>